<proteinExistence type="predicted"/>
<dbReference type="Proteomes" id="UP000248924">
    <property type="component" value="Unassembled WGS sequence"/>
</dbReference>
<gene>
    <name evidence="1" type="ORF">C1I95_06000</name>
</gene>
<protein>
    <submittedName>
        <fullName evidence="1">Uncharacterized protein</fullName>
    </submittedName>
</protein>
<comment type="caution">
    <text evidence="1">The sequence shown here is derived from an EMBL/GenBank/DDBJ whole genome shotgun (WGS) entry which is preliminary data.</text>
</comment>
<organism evidence="1 2">
    <name type="scientific">Micromonospora craterilacus</name>
    <dbReference type="NCBI Taxonomy" id="1655439"/>
    <lineage>
        <taxon>Bacteria</taxon>
        <taxon>Bacillati</taxon>
        <taxon>Actinomycetota</taxon>
        <taxon>Actinomycetes</taxon>
        <taxon>Micromonosporales</taxon>
        <taxon>Micromonosporaceae</taxon>
        <taxon>Micromonospora</taxon>
    </lineage>
</organism>
<sequence>MTAATTRRPVLDRFGPLYPASAMALPVIPSLPMPRLPAPPPDVRNLSPHYRDHYGSHILREYPAGDCGDRIAVIDKAFPHSVYDMMLLATVRDDDVIASSVSDVPEAMLTTLLTFCAQFVRYVHAGSTRRRFALDGAQLMIGTNYDPATTDRDNGQWWDKRMHWHLNCWPATAYRHASIVPLGEVTDVNRRRALVDPIAYLAAQVMGDALRTQPLPAGCRVVGDADLSPAGGPVGFKIALPGWDFLPGAACARLLVQIHDVAAGAYAQLRGCFTGSPAASPSWARPGLLPPGQVAANLDNLAWLSEPARRGLVVLRSLLRDVTAHEMDLMRADMDLANRCLTLAGLDYHLGFWSPPHPDSWPDNPRVFLVMQFKLLSAVGSSPAIGGGVASILDRFRGPVMSAQQTRLRRQFQDRFLALLDCHTPQVTA</sequence>
<dbReference type="OrthoDB" id="4015770at2"/>
<name>A0A2W2EZ09_9ACTN</name>
<dbReference type="AlphaFoldDB" id="A0A2W2EZ09"/>
<evidence type="ECO:0000313" key="2">
    <source>
        <dbReference type="Proteomes" id="UP000248924"/>
    </source>
</evidence>
<evidence type="ECO:0000313" key="1">
    <source>
        <dbReference type="EMBL" id="PZG22139.1"/>
    </source>
</evidence>
<keyword evidence="2" id="KW-1185">Reference proteome</keyword>
<dbReference type="RefSeq" id="WP_111212757.1">
    <property type="nucleotide sequence ID" value="NZ_POTY01000022.1"/>
</dbReference>
<dbReference type="EMBL" id="POTY01000022">
    <property type="protein sequence ID" value="PZG22139.1"/>
    <property type="molecule type" value="Genomic_DNA"/>
</dbReference>
<accession>A0A2W2EZ09</accession>
<reference evidence="1 2" key="1">
    <citation type="submission" date="2018-01" db="EMBL/GenBank/DDBJ databases">
        <title>Draft genome sequence of Jishengella sp. NA12.</title>
        <authorList>
            <person name="Sahin N."/>
            <person name="Ay H."/>
            <person name="Saygin H."/>
        </authorList>
    </citation>
    <scope>NUCLEOTIDE SEQUENCE [LARGE SCALE GENOMIC DNA]</scope>
    <source>
        <strain evidence="1 2">NA12</strain>
    </source>
</reference>